<evidence type="ECO:0000256" key="2">
    <source>
        <dbReference type="PROSITE-ProRule" id="PRU00335"/>
    </source>
</evidence>
<name>A0A261F2M2_9BIFI</name>
<dbReference type="EMBL" id="MWWR01000002">
    <property type="protein sequence ID" value="OZG53370.1"/>
    <property type="molecule type" value="Genomic_DNA"/>
</dbReference>
<dbReference type="SUPFAM" id="SSF46689">
    <property type="entry name" value="Homeodomain-like"/>
    <property type="match status" value="1"/>
</dbReference>
<keyword evidence="1 2" id="KW-0238">DNA-binding</keyword>
<evidence type="ECO:0000256" key="1">
    <source>
        <dbReference type="ARBA" id="ARBA00023125"/>
    </source>
</evidence>
<dbReference type="InterPro" id="IPR001647">
    <property type="entry name" value="HTH_TetR"/>
</dbReference>
<comment type="caution">
    <text evidence="4">The sequence shown here is derived from an EMBL/GenBank/DDBJ whole genome shotgun (WGS) entry which is preliminary data.</text>
</comment>
<dbReference type="Proteomes" id="UP000216725">
    <property type="component" value="Unassembled WGS sequence"/>
</dbReference>
<evidence type="ECO:0000313" key="5">
    <source>
        <dbReference type="Proteomes" id="UP000216725"/>
    </source>
</evidence>
<proteinExistence type="predicted"/>
<dbReference type="PANTHER" id="PTHR43479:SF7">
    <property type="entry name" value="TETR-FAMILY TRANSCRIPTIONAL REGULATOR"/>
    <property type="match status" value="1"/>
</dbReference>
<dbReference type="Gene3D" id="1.10.357.10">
    <property type="entry name" value="Tetracycline Repressor, domain 2"/>
    <property type="match status" value="1"/>
</dbReference>
<dbReference type="AlphaFoldDB" id="A0A261F2M2"/>
<dbReference type="InterPro" id="IPR050624">
    <property type="entry name" value="HTH-type_Tx_Regulator"/>
</dbReference>
<dbReference type="PROSITE" id="PS50977">
    <property type="entry name" value="HTH_TETR_2"/>
    <property type="match status" value="1"/>
</dbReference>
<keyword evidence="5" id="KW-1185">Reference proteome</keyword>
<dbReference type="InterPro" id="IPR009057">
    <property type="entry name" value="Homeodomain-like_sf"/>
</dbReference>
<sequence>MEKQRMNYNDLRVLKTEKLIRGAFHELAQEKPISKITVKELVKRAEINKTTFYAHYDTIQDLIDTLERETIVYIVDNMGSATRLLEEPERFIDDLYHALADCRINSISHINPNHTDFAKRLNQSIHQALEEKEVDVRKHQQMRILIPFIVSGLLGLLQNPSPTEEADLAFIKKFVRNGLGYANKA</sequence>
<protein>
    <submittedName>
        <fullName evidence="4">Transcriptional regulator</fullName>
    </submittedName>
</protein>
<accession>A0A261F2M2</accession>
<dbReference type="PANTHER" id="PTHR43479">
    <property type="entry name" value="ACREF/ENVCD OPERON REPRESSOR-RELATED"/>
    <property type="match status" value="1"/>
</dbReference>
<evidence type="ECO:0000259" key="3">
    <source>
        <dbReference type="PROSITE" id="PS50977"/>
    </source>
</evidence>
<gene>
    <name evidence="4" type="ORF">PSRA_0177</name>
</gene>
<feature type="domain" description="HTH tetR-type" evidence="3">
    <location>
        <begin position="14"/>
        <end position="74"/>
    </location>
</feature>
<reference evidence="4 5" key="1">
    <citation type="journal article" date="2017" name="BMC Genomics">
        <title>Comparative genomic and phylogenomic analyses of the Bifidobacteriaceae family.</title>
        <authorList>
            <person name="Lugli G.A."/>
            <person name="Milani C."/>
            <person name="Turroni F."/>
            <person name="Duranti S."/>
            <person name="Mancabelli L."/>
            <person name="Mangifesta M."/>
            <person name="Ferrario C."/>
            <person name="Modesto M."/>
            <person name="Mattarelli P."/>
            <person name="Jiri K."/>
            <person name="van Sinderen D."/>
            <person name="Ventura M."/>
        </authorList>
    </citation>
    <scope>NUCLEOTIDE SEQUENCE [LARGE SCALE GENOMIC DNA]</scope>
    <source>
        <strain evidence="4 5">DSM 24742</strain>
    </source>
</reference>
<feature type="DNA-binding region" description="H-T-H motif" evidence="2">
    <location>
        <begin position="37"/>
        <end position="56"/>
    </location>
</feature>
<evidence type="ECO:0000313" key="4">
    <source>
        <dbReference type="EMBL" id="OZG53370.1"/>
    </source>
</evidence>
<dbReference type="Pfam" id="PF00440">
    <property type="entry name" value="TetR_N"/>
    <property type="match status" value="1"/>
</dbReference>
<dbReference type="RefSeq" id="WP_412154456.1">
    <property type="nucleotide sequence ID" value="NZ_JBKZBR010000002.1"/>
</dbReference>
<dbReference type="GO" id="GO:0003677">
    <property type="term" value="F:DNA binding"/>
    <property type="evidence" value="ECO:0007669"/>
    <property type="project" value="UniProtKB-UniRule"/>
</dbReference>
<organism evidence="4 5">
    <name type="scientific">Pseudoscardovia radai</name>
    <dbReference type="NCBI Taxonomy" id="987066"/>
    <lineage>
        <taxon>Bacteria</taxon>
        <taxon>Bacillati</taxon>
        <taxon>Actinomycetota</taxon>
        <taxon>Actinomycetes</taxon>
        <taxon>Bifidobacteriales</taxon>
        <taxon>Bifidobacteriaceae</taxon>
        <taxon>Pseudoscardovia</taxon>
    </lineage>
</organism>